<comment type="caution">
    <text evidence="1">The sequence shown here is derived from an EMBL/GenBank/DDBJ whole genome shotgun (WGS) entry which is preliminary data.</text>
</comment>
<gene>
    <name evidence="1" type="ORF">ASN18_0451</name>
</gene>
<sequence>MPVDNLNNIMSELESAKVIINCRQVVIKPLNIRNRLAVFLTLSALLLFSVADLSAECEYTYYYASLDYASNYPTRRLRAFDMRVSGADIYDLPKLLSSWVYIIDNKDEYATRVTAVAKSDKDAIRFKDIANFIILKQYKDLSEDDIYIRFNFVYMTEKGVSGAKSAALIRYEASDLTIEKINKCLPKKPRRR</sequence>
<evidence type="ECO:0008006" key="3">
    <source>
        <dbReference type="Google" id="ProtNLM"/>
    </source>
</evidence>
<dbReference type="Proteomes" id="UP000060487">
    <property type="component" value="Unassembled WGS sequence"/>
</dbReference>
<protein>
    <recommendedName>
        <fullName evidence="3">Secreted protein</fullName>
    </recommendedName>
</protein>
<dbReference type="EMBL" id="LNQR01000019">
    <property type="protein sequence ID" value="KWT92865.1"/>
    <property type="molecule type" value="Genomic_DNA"/>
</dbReference>
<accession>A0ABR5SK10</accession>
<keyword evidence="2" id="KW-1185">Reference proteome</keyword>
<evidence type="ECO:0000313" key="2">
    <source>
        <dbReference type="Proteomes" id="UP000060487"/>
    </source>
</evidence>
<dbReference type="RefSeq" id="WP_085050976.1">
    <property type="nucleotide sequence ID" value="NZ_LNQR01000019.1"/>
</dbReference>
<proteinExistence type="predicted"/>
<evidence type="ECO:0000313" key="1">
    <source>
        <dbReference type="EMBL" id="KWT92865.1"/>
    </source>
</evidence>
<reference evidence="1 2" key="1">
    <citation type="submission" date="2015-11" db="EMBL/GenBank/DDBJ databases">
        <authorList>
            <person name="Lin W."/>
        </authorList>
    </citation>
    <scope>NUCLEOTIDE SEQUENCE [LARGE SCALE GENOMIC DNA]</scope>
    <source>
        <strain evidence="1 2">HCH-1</strain>
    </source>
</reference>
<name>A0ABR5SK10_9BACT</name>
<organism evidence="1 2">
    <name type="scientific">Candidatus Magnetominusculus xianensis</name>
    <dbReference type="NCBI Taxonomy" id="1748249"/>
    <lineage>
        <taxon>Bacteria</taxon>
        <taxon>Pseudomonadati</taxon>
        <taxon>Nitrospirota</taxon>
        <taxon>Nitrospiria</taxon>
        <taxon>Nitrospirales</taxon>
        <taxon>Nitrospiraceae</taxon>
        <taxon>Candidatus Magnetominusculus</taxon>
    </lineage>
</organism>